<dbReference type="PANTHER" id="PTHR46847:SF1">
    <property type="entry name" value="D-ALLOSE-BINDING PERIPLASMIC PROTEIN-RELATED"/>
    <property type="match status" value="1"/>
</dbReference>
<evidence type="ECO:0000259" key="5">
    <source>
        <dbReference type="Pfam" id="PF13407"/>
    </source>
</evidence>
<dbReference type="GO" id="GO:0055085">
    <property type="term" value="P:transmembrane transport"/>
    <property type="evidence" value="ECO:0007669"/>
    <property type="project" value="UniProtKB-ARBA"/>
</dbReference>
<dbReference type="EMBL" id="BNCK01000011">
    <property type="protein sequence ID" value="GHG05399.1"/>
    <property type="molecule type" value="Genomic_DNA"/>
</dbReference>
<comment type="subcellular location">
    <subcellularLocation>
        <location evidence="1">Cell envelope</location>
    </subcellularLocation>
</comment>
<dbReference type="Proteomes" id="UP000623842">
    <property type="component" value="Unassembled WGS sequence"/>
</dbReference>
<evidence type="ECO:0000313" key="7">
    <source>
        <dbReference type="Proteomes" id="UP000623842"/>
    </source>
</evidence>
<comment type="caution">
    <text evidence="6">The sequence shown here is derived from an EMBL/GenBank/DDBJ whole genome shotgun (WGS) entry which is preliminary data.</text>
</comment>
<dbReference type="GO" id="GO:0030246">
    <property type="term" value="F:carbohydrate binding"/>
    <property type="evidence" value="ECO:0007669"/>
    <property type="project" value="UniProtKB-ARBA"/>
</dbReference>
<evidence type="ECO:0000256" key="3">
    <source>
        <dbReference type="ARBA" id="ARBA00022729"/>
    </source>
</evidence>
<dbReference type="Gene3D" id="3.40.50.2300">
    <property type="match status" value="2"/>
</dbReference>
<evidence type="ECO:0000313" key="6">
    <source>
        <dbReference type="EMBL" id="GHG05399.1"/>
    </source>
</evidence>
<evidence type="ECO:0000256" key="4">
    <source>
        <dbReference type="SAM" id="SignalP"/>
    </source>
</evidence>
<evidence type="ECO:0000256" key="1">
    <source>
        <dbReference type="ARBA" id="ARBA00004196"/>
    </source>
</evidence>
<organism evidence="6 7">
    <name type="scientific">Thalassotalea marina</name>
    <dbReference type="NCBI Taxonomy" id="1673741"/>
    <lineage>
        <taxon>Bacteria</taxon>
        <taxon>Pseudomonadati</taxon>
        <taxon>Pseudomonadota</taxon>
        <taxon>Gammaproteobacteria</taxon>
        <taxon>Alteromonadales</taxon>
        <taxon>Colwelliaceae</taxon>
        <taxon>Thalassotalea</taxon>
    </lineage>
</organism>
<dbReference type="Pfam" id="PF13407">
    <property type="entry name" value="Peripla_BP_4"/>
    <property type="match status" value="1"/>
</dbReference>
<evidence type="ECO:0000256" key="2">
    <source>
        <dbReference type="ARBA" id="ARBA00007639"/>
    </source>
</evidence>
<keyword evidence="3 4" id="KW-0732">Signal</keyword>
<feature type="chain" id="PRO_5037248890" description="Periplasmic binding protein domain-containing protein" evidence="4">
    <location>
        <begin position="31"/>
        <end position="361"/>
    </location>
</feature>
<feature type="domain" description="Periplasmic binding protein" evidence="5">
    <location>
        <begin position="68"/>
        <end position="316"/>
    </location>
</feature>
<accession>A0A919BQ73</accession>
<comment type="similarity">
    <text evidence="2">Belongs to the bacterial solute-binding protein 2 family.</text>
</comment>
<gene>
    <name evidence="6" type="ORF">GCM10017161_38750</name>
</gene>
<dbReference type="SUPFAM" id="SSF53822">
    <property type="entry name" value="Periplasmic binding protein-like I"/>
    <property type="match status" value="1"/>
</dbReference>
<reference evidence="6" key="2">
    <citation type="submission" date="2020-09" db="EMBL/GenBank/DDBJ databases">
        <authorList>
            <person name="Sun Q."/>
            <person name="Kim S."/>
        </authorList>
    </citation>
    <scope>NUCLEOTIDE SEQUENCE</scope>
    <source>
        <strain evidence="6">KCTC 42731</strain>
    </source>
</reference>
<sequence>MGLLPQHGNRLSKFCFVNLLILFISTMSFASVASSVQALDGAVPSSTVALSAEQVEKIKGKKLTAALVWHGSSPWVNAVSSGAKEAFNKLGVEVVAVTDAQLDPAKQVADIENVSALKPDFILSLAIDGVSAKSSYQKLVDQGSKLVLLSNPIPDFVQGKDYVGIVTDDMFGMGKAAADLMAQATKEQGDIAVIYHDASYFITNNRDRAFRQHLSNYPNIRIAAEKGFVNEHETSNIAAAILLQHPNLKAIYVSWDTPAEGVIEALRAQGRRDIKVISHDLGVSNLVDMALNGNMYGVVSDRPFTIGETMAKLAALSILGHQAAPYTLVPYDKVTQPNIKTIWQQAFNQPLPNSLSRALAH</sequence>
<dbReference type="InterPro" id="IPR028082">
    <property type="entry name" value="Peripla_BP_I"/>
</dbReference>
<dbReference type="GO" id="GO:0030313">
    <property type="term" value="C:cell envelope"/>
    <property type="evidence" value="ECO:0007669"/>
    <property type="project" value="UniProtKB-SubCell"/>
</dbReference>
<dbReference type="AlphaFoldDB" id="A0A919BQ73"/>
<name>A0A919BQ73_9GAMM</name>
<dbReference type="CDD" id="cd06316">
    <property type="entry name" value="PBP1_ABC_sugar_binding-like"/>
    <property type="match status" value="1"/>
</dbReference>
<reference evidence="6" key="1">
    <citation type="journal article" date="2014" name="Int. J. Syst. Evol. Microbiol.">
        <title>Complete genome sequence of Corynebacterium casei LMG S-19264T (=DSM 44701T), isolated from a smear-ripened cheese.</title>
        <authorList>
            <consortium name="US DOE Joint Genome Institute (JGI-PGF)"/>
            <person name="Walter F."/>
            <person name="Albersmeier A."/>
            <person name="Kalinowski J."/>
            <person name="Ruckert C."/>
        </authorList>
    </citation>
    <scope>NUCLEOTIDE SEQUENCE</scope>
    <source>
        <strain evidence="6">KCTC 42731</strain>
    </source>
</reference>
<feature type="signal peptide" evidence="4">
    <location>
        <begin position="1"/>
        <end position="30"/>
    </location>
</feature>
<proteinExistence type="inferred from homology"/>
<keyword evidence="7" id="KW-1185">Reference proteome</keyword>
<dbReference type="InterPro" id="IPR025997">
    <property type="entry name" value="SBP_2_dom"/>
</dbReference>
<dbReference type="PANTHER" id="PTHR46847">
    <property type="entry name" value="D-ALLOSE-BINDING PERIPLASMIC PROTEIN-RELATED"/>
    <property type="match status" value="1"/>
</dbReference>
<protein>
    <recommendedName>
        <fullName evidence="5">Periplasmic binding protein domain-containing protein</fullName>
    </recommendedName>
</protein>